<dbReference type="GO" id="GO:0016787">
    <property type="term" value="F:hydrolase activity"/>
    <property type="evidence" value="ECO:0007669"/>
    <property type="project" value="UniProtKB-KW"/>
</dbReference>
<dbReference type="OrthoDB" id="3211023at2"/>
<name>A0A2S3ZU81_ARTGL</name>
<keyword evidence="3" id="KW-1185">Reference proteome</keyword>
<sequence>MSLARIDAFGAPAVPDGVSVVGIQAGVGRLSAYHAEPVGESRGTVLIVPGFTGSKEDFREFLPRLSALGWDVWAYSQRGQGDSAGPEGIGNYALDLFAADLLEVAAIIGNGAPVHLLGHSFGGIVAPEAAIARPEVFLSLTLLCSGPHGWPGRLADTIEALAQGGSVGLWNRHNPHTIGLADGLLTPEEAFLRLRAVRTSSDNLLAGAQILRTHVDRSTEIAATGLPVFIAHGEHDDAWPIEWQHAMARRIDADYQVIAAGAHSPQLEAPGATAVLLDQFWAQHPIAAGS</sequence>
<protein>
    <submittedName>
        <fullName evidence="2">Alpha/beta hydrolase</fullName>
    </submittedName>
</protein>
<reference evidence="2 3" key="1">
    <citation type="submission" date="2018-01" db="EMBL/GenBank/DDBJ databases">
        <title>Arthrobacter sp. nov., from glaciers in China.</title>
        <authorList>
            <person name="Liu Q."/>
            <person name="Xin Y.-H."/>
        </authorList>
    </citation>
    <scope>NUCLEOTIDE SEQUENCE [LARGE SCALE GENOMIC DNA]</scope>
    <source>
        <strain evidence="2 3">HLT2-12-2</strain>
    </source>
</reference>
<dbReference type="InterPro" id="IPR050228">
    <property type="entry name" value="Carboxylesterase_BioH"/>
</dbReference>
<accession>A0A2S3ZU81</accession>
<dbReference type="Proteomes" id="UP000237061">
    <property type="component" value="Unassembled WGS sequence"/>
</dbReference>
<organism evidence="2 3">
    <name type="scientific">Arthrobacter glacialis</name>
    <dbReference type="NCBI Taxonomy" id="1664"/>
    <lineage>
        <taxon>Bacteria</taxon>
        <taxon>Bacillati</taxon>
        <taxon>Actinomycetota</taxon>
        <taxon>Actinomycetes</taxon>
        <taxon>Micrococcales</taxon>
        <taxon>Micrococcaceae</taxon>
        <taxon>Arthrobacter</taxon>
    </lineage>
</organism>
<dbReference type="PANTHER" id="PTHR43194:SF2">
    <property type="entry name" value="PEROXISOMAL MEMBRANE PROTEIN LPX1"/>
    <property type="match status" value="1"/>
</dbReference>
<proteinExistence type="predicted"/>
<dbReference type="InterPro" id="IPR000073">
    <property type="entry name" value="AB_hydrolase_1"/>
</dbReference>
<keyword evidence="2" id="KW-0378">Hydrolase</keyword>
<dbReference type="Pfam" id="PF12697">
    <property type="entry name" value="Abhydrolase_6"/>
    <property type="match status" value="1"/>
</dbReference>
<evidence type="ECO:0000259" key="1">
    <source>
        <dbReference type="Pfam" id="PF12697"/>
    </source>
</evidence>
<dbReference type="Gene3D" id="3.40.50.1820">
    <property type="entry name" value="alpha/beta hydrolase"/>
    <property type="match status" value="1"/>
</dbReference>
<dbReference type="PANTHER" id="PTHR43194">
    <property type="entry name" value="HYDROLASE ALPHA/BETA FOLD FAMILY"/>
    <property type="match status" value="1"/>
</dbReference>
<dbReference type="InterPro" id="IPR029058">
    <property type="entry name" value="AB_hydrolase_fold"/>
</dbReference>
<comment type="caution">
    <text evidence="2">The sequence shown here is derived from an EMBL/GenBank/DDBJ whole genome shotgun (WGS) entry which is preliminary data.</text>
</comment>
<evidence type="ECO:0000313" key="2">
    <source>
        <dbReference type="EMBL" id="POH72654.1"/>
    </source>
</evidence>
<dbReference type="SUPFAM" id="SSF53474">
    <property type="entry name" value="alpha/beta-Hydrolases"/>
    <property type="match status" value="1"/>
</dbReference>
<evidence type="ECO:0000313" key="3">
    <source>
        <dbReference type="Proteomes" id="UP000237061"/>
    </source>
</evidence>
<dbReference type="AlphaFoldDB" id="A0A2S3ZU81"/>
<gene>
    <name evidence="2" type="ORF">CVS27_14890</name>
</gene>
<feature type="domain" description="AB hydrolase-1" evidence="1">
    <location>
        <begin position="45"/>
        <end position="274"/>
    </location>
</feature>
<dbReference type="EMBL" id="PPXC01000012">
    <property type="protein sequence ID" value="POH72654.1"/>
    <property type="molecule type" value="Genomic_DNA"/>
</dbReference>